<organism evidence="1 2">
    <name type="scientific">Nonomuraea ferruginea</name>
    <dbReference type="NCBI Taxonomy" id="46174"/>
    <lineage>
        <taxon>Bacteria</taxon>
        <taxon>Bacillati</taxon>
        <taxon>Actinomycetota</taxon>
        <taxon>Actinomycetes</taxon>
        <taxon>Streptosporangiales</taxon>
        <taxon>Streptosporangiaceae</taxon>
        <taxon>Nonomuraea</taxon>
    </lineage>
</organism>
<dbReference type="EMBL" id="JAPNUD010000009">
    <property type="protein sequence ID" value="MDA0640013.1"/>
    <property type="molecule type" value="Genomic_DNA"/>
</dbReference>
<dbReference type="RefSeq" id="WP_271275377.1">
    <property type="nucleotide sequence ID" value="NZ_BAABFD010000011.1"/>
</dbReference>
<evidence type="ECO:0008006" key="3">
    <source>
        <dbReference type="Google" id="ProtNLM"/>
    </source>
</evidence>
<gene>
    <name evidence="1" type="ORF">OUY24_05235</name>
</gene>
<name>A0ABT4SRX4_9ACTN</name>
<evidence type="ECO:0000313" key="2">
    <source>
        <dbReference type="Proteomes" id="UP001212498"/>
    </source>
</evidence>
<protein>
    <recommendedName>
        <fullName evidence="3">WXG100 family type VII secretion target</fullName>
    </recommendedName>
</protein>
<comment type="caution">
    <text evidence="1">The sequence shown here is derived from an EMBL/GenBank/DDBJ whole genome shotgun (WGS) entry which is preliminary data.</text>
</comment>
<accession>A0ABT4SRX4</accession>
<reference evidence="1 2" key="1">
    <citation type="submission" date="2022-11" db="EMBL/GenBank/DDBJ databases">
        <title>Nonomuraea corallina sp. nov., a new species of the genus Nonomuraea isolated from sea side sediment in Thai sea.</title>
        <authorList>
            <person name="Ngamcharungchit C."/>
            <person name="Matsumoto A."/>
            <person name="Suriyachadkun C."/>
            <person name="Panbangred W."/>
            <person name="Inahashi Y."/>
            <person name="Intra B."/>
        </authorList>
    </citation>
    <scope>NUCLEOTIDE SEQUENCE [LARGE SCALE GENOMIC DNA]</scope>
    <source>
        <strain evidence="1 2">DSM 43553</strain>
    </source>
</reference>
<sequence length="113" mass="12245">MRLWDGTEIMKPTVDRGLTQWDTMAGDLDEKLSDRVAKVKAALAAAPWGTGAEGVAFWNAHFQGNGPNLLLDQCAQLCQEISGEPGRVRAAVGNTLQVNTAMEEDLSAMMRQV</sequence>
<evidence type="ECO:0000313" key="1">
    <source>
        <dbReference type="EMBL" id="MDA0640013.1"/>
    </source>
</evidence>
<keyword evidence="2" id="KW-1185">Reference proteome</keyword>
<proteinExistence type="predicted"/>
<dbReference type="Proteomes" id="UP001212498">
    <property type="component" value="Unassembled WGS sequence"/>
</dbReference>